<proteinExistence type="inferred from homology"/>
<dbReference type="InterPro" id="IPR003140">
    <property type="entry name" value="PLipase/COase/thioEstase"/>
</dbReference>
<dbReference type="OrthoDB" id="9801763at2"/>
<dbReference type="PANTHER" id="PTHR10655:SF17">
    <property type="entry name" value="LYSOPHOSPHOLIPASE-LIKE PROTEIN 1"/>
    <property type="match status" value="1"/>
</dbReference>
<evidence type="ECO:0000256" key="2">
    <source>
        <dbReference type="ARBA" id="ARBA00022801"/>
    </source>
</evidence>
<dbReference type="InterPro" id="IPR029058">
    <property type="entry name" value="AB_hydrolase_fold"/>
</dbReference>
<evidence type="ECO:0000256" key="1">
    <source>
        <dbReference type="ARBA" id="ARBA00006499"/>
    </source>
</evidence>
<feature type="compositionally biased region" description="Basic and acidic residues" evidence="3">
    <location>
        <begin position="1"/>
        <end position="10"/>
    </location>
</feature>
<feature type="compositionally biased region" description="Polar residues" evidence="3">
    <location>
        <begin position="11"/>
        <end position="20"/>
    </location>
</feature>
<dbReference type="Proteomes" id="UP000317557">
    <property type="component" value="Unassembled WGS sequence"/>
</dbReference>
<keyword evidence="6" id="KW-1185">Reference proteome</keyword>
<gene>
    <name evidence="5" type="ORF">SAMN06265219_1097</name>
</gene>
<protein>
    <submittedName>
        <fullName evidence="5">Phospholipase/carboxylesterase</fullName>
    </submittedName>
</protein>
<reference evidence="5 6" key="1">
    <citation type="submission" date="2017-05" db="EMBL/GenBank/DDBJ databases">
        <authorList>
            <person name="Varghese N."/>
            <person name="Submissions S."/>
        </authorList>
    </citation>
    <scope>NUCLEOTIDE SEQUENCE [LARGE SCALE GENOMIC DNA]</scope>
    <source>
        <strain evidence="5 6">DSM 21985</strain>
    </source>
</reference>
<evidence type="ECO:0000313" key="5">
    <source>
        <dbReference type="EMBL" id="SMO72412.1"/>
    </source>
</evidence>
<name>A0A521DLF4_9BACT</name>
<dbReference type="Gene3D" id="3.40.50.1820">
    <property type="entry name" value="alpha/beta hydrolase"/>
    <property type="match status" value="1"/>
</dbReference>
<dbReference type="EMBL" id="FXTP01000009">
    <property type="protein sequence ID" value="SMO72412.1"/>
    <property type="molecule type" value="Genomic_DNA"/>
</dbReference>
<dbReference type="RefSeq" id="WP_142454661.1">
    <property type="nucleotide sequence ID" value="NZ_FXTP01000009.1"/>
</dbReference>
<accession>A0A521DLF4</accession>
<organism evidence="5 6">
    <name type="scientific">Gracilimonas mengyeensis</name>
    <dbReference type="NCBI Taxonomy" id="1302730"/>
    <lineage>
        <taxon>Bacteria</taxon>
        <taxon>Pseudomonadati</taxon>
        <taxon>Balneolota</taxon>
        <taxon>Balneolia</taxon>
        <taxon>Balneolales</taxon>
        <taxon>Balneolaceae</taxon>
        <taxon>Gracilimonas</taxon>
    </lineage>
</organism>
<dbReference type="PANTHER" id="PTHR10655">
    <property type="entry name" value="LYSOPHOSPHOLIPASE-RELATED"/>
    <property type="match status" value="1"/>
</dbReference>
<evidence type="ECO:0000259" key="4">
    <source>
        <dbReference type="Pfam" id="PF02230"/>
    </source>
</evidence>
<keyword evidence="2" id="KW-0378">Hydrolase</keyword>
<evidence type="ECO:0000256" key="3">
    <source>
        <dbReference type="SAM" id="MobiDB-lite"/>
    </source>
</evidence>
<sequence>MSLFRVEKDTNFSGPHQGTPTAEGGVSLNEADAAMIMIHGRGATAQSIVGLSSEFEIQQKLAYRAPQANSNTWYPYSFMEPIEKNEPGLSSGLQRIHDLIVELEEAEIPKNKIYLLGFSQGACLASEYVARHPAKYAGLIALSGGLIGDSVNPDQYEGDLKGTPVFMGCSDVDPHIPKERVNTSEEVLSGLGAQVTKKLYPGMGHLVNQDEIDHINSMINS</sequence>
<dbReference type="SUPFAM" id="SSF53474">
    <property type="entry name" value="alpha/beta-Hydrolases"/>
    <property type="match status" value="1"/>
</dbReference>
<dbReference type="InterPro" id="IPR050565">
    <property type="entry name" value="LYPA1-2/EST-like"/>
</dbReference>
<dbReference type="GO" id="GO:0016787">
    <property type="term" value="F:hydrolase activity"/>
    <property type="evidence" value="ECO:0007669"/>
    <property type="project" value="UniProtKB-KW"/>
</dbReference>
<feature type="domain" description="Phospholipase/carboxylesterase/thioesterase" evidence="4">
    <location>
        <begin position="30"/>
        <end position="220"/>
    </location>
</feature>
<dbReference type="AlphaFoldDB" id="A0A521DLF4"/>
<comment type="similarity">
    <text evidence="1">Belongs to the AB hydrolase superfamily. AB hydrolase 2 family.</text>
</comment>
<dbReference type="Pfam" id="PF02230">
    <property type="entry name" value="Abhydrolase_2"/>
    <property type="match status" value="1"/>
</dbReference>
<evidence type="ECO:0000313" key="6">
    <source>
        <dbReference type="Proteomes" id="UP000317557"/>
    </source>
</evidence>
<feature type="region of interest" description="Disordered" evidence="3">
    <location>
        <begin position="1"/>
        <end position="25"/>
    </location>
</feature>